<keyword evidence="4" id="KW-1185">Reference proteome</keyword>
<feature type="compositionally biased region" description="Gly residues" evidence="1">
    <location>
        <begin position="237"/>
        <end position="246"/>
    </location>
</feature>
<gene>
    <name evidence="3" type="ORF">QYE76_038694</name>
</gene>
<feature type="domain" description="Reverse transcriptase Ty1/copia-type" evidence="2">
    <location>
        <begin position="559"/>
        <end position="620"/>
    </location>
</feature>
<dbReference type="Proteomes" id="UP001231189">
    <property type="component" value="Unassembled WGS sequence"/>
</dbReference>
<dbReference type="PANTHER" id="PTHR47481:SF31">
    <property type="entry name" value="OS01G0873500 PROTEIN"/>
    <property type="match status" value="1"/>
</dbReference>
<organism evidence="3 4">
    <name type="scientific">Lolium multiflorum</name>
    <name type="common">Italian ryegrass</name>
    <name type="synonym">Lolium perenne subsp. multiflorum</name>
    <dbReference type="NCBI Taxonomy" id="4521"/>
    <lineage>
        <taxon>Eukaryota</taxon>
        <taxon>Viridiplantae</taxon>
        <taxon>Streptophyta</taxon>
        <taxon>Embryophyta</taxon>
        <taxon>Tracheophyta</taxon>
        <taxon>Spermatophyta</taxon>
        <taxon>Magnoliopsida</taxon>
        <taxon>Liliopsida</taxon>
        <taxon>Poales</taxon>
        <taxon>Poaceae</taxon>
        <taxon>BOP clade</taxon>
        <taxon>Pooideae</taxon>
        <taxon>Poodae</taxon>
        <taxon>Poeae</taxon>
        <taxon>Poeae Chloroplast Group 2 (Poeae type)</taxon>
        <taxon>Loliodinae</taxon>
        <taxon>Loliinae</taxon>
        <taxon>Lolium</taxon>
    </lineage>
</organism>
<protein>
    <recommendedName>
        <fullName evidence="2">Reverse transcriptase Ty1/copia-type domain-containing protein</fullName>
    </recommendedName>
</protein>
<feature type="compositionally biased region" description="Low complexity" evidence="1">
    <location>
        <begin position="445"/>
        <end position="491"/>
    </location>
</feature>
<feature type="compositionally biased region" description="Polar residues" evidence="1">
    <location>
        <begin position="289"/>
        <end position="303"/>
    </location>
</feature>
<dbReference type="PANTHER" id="PTHR47481">
    <property type="match status" value="1"/>
</dbReference>
<proteinExistence type="predicted"/>
<name>A0AAD8TA37_LOLMU</name>
<evidence type="ECO:0000259" key="2">
    <source>
        <dbReference type="Pfam" id="PF07727"/>
    </source>
</evidence>
<dbReference type="Pfam" id="PF14223">
    <property type="entry name" value="Retrotran_gag_2"/>
    <property type="match status" value="1"/>
</dbReference>
<evidence type="ECO:0000313" key="4">
    <source>
        <dbReference type="Proteomes" id="UP001231189"/>
    </source>
</evidence>
<evidence type="ECO:0000313" key="3">
    <source>
        <dbReference type="EMBL" id="KAK1677846.1"/>
    </source>
</evidence>
<dbReference type="Pfam" id="PF07727">
    <property type="entry name" value="RVT_2"/>
    <property type="match status" value="1"/>
</dbReference>
<feature type="compositionally biased region" description="Gly residues" evidence="1">
    <location>
        <begin position="255"/>
        <end position="285"/>
    </location>
</feature>
<feature type="region of interest" description="Disordered" evidence="1">
    <location>
        <begin position="237"/>
        <end position="303"/>
    </location>
</feature>
<feature type="compositionally biased region" description="Low complexity" evidence="1">
    <location>
        <begin position="396"/>
        <end position="424"/>
    </location>
</feature>
<reference evidence="3" key="1">
    <citation type="submission" date="2023-07" db="EMBL/GenBank/DDBJ databases">
        <title>A chromosome-level genome assembly of Lolium multiflorum.</title>
        <authorList>
            <person name="Chen Y."/>
            <person name="Copetti D."/>
            <person name="Kolliker R."/>
            <person name="Studer B."/>
        </authorList>
    </citation>
    <scope>NUCLEOTIDE SEQUENCE</scope>
    <source>
        <strain evidence="3">02402/16</strain>
        <tissue evidence="3">Leaf</tissue>
    </source>
</reference>
<evidence type="ECO:0000256" key="1">
    <source>
        <dbReference type="SAM" id="MobiDB-lite"/>
    </source>
</evidence>
<sequence length="714" mass="75964">MSSSSSFVPSSAPQAGVVTEKLCGDNFPLWRAQVMPPLRERQLVGFLDGKLPQPAETHEIESTNAKGEKEKQIVPNPAYAAWVAQDQQVLGFLLSSLSRGVLTQVSALETTADVWAALTAMYSSQSRAQVMQIRMQLASTQKREMRVAEYVARMRGLGDPMSSAGKKMEDDDLAAYILAGLDSEWNPLVTAMTTRTDTVSLSELYAHLLNFETRLDIQNGGPPGAVAGSFNYGGGPPGGGGGGGGSISTVNLASRGGGRNGYRGGRGGGRGRGDGGRGGGNGGGNYNNSARPNSQQSFDANGNSRPQCQICGKYGHPALKCWKRFNKDYNGDEKSAGSSSHAYGVDTNWYLDTGASDHVTGELDKLTTRDSYHGHEQIHTASGAGGDDTGSETDSPARSASGSAARSPTASTAGSLPGSASSLARGVRSADVDSGTSSSHMHGPASDQAAGSSAAASSGAASPHASASRTESSSTSGSDPSAAADAGGSAPDPEPRSSVASRPVTRLQNRIRKPVKLFDGMIRYANFCETGEPENITEAFGHADWKKAMHDEYSALMRNETWHLVPAKEGKNIIDCKWVYKVKRKSDGTIDRYKARLVAKGFKQRYGIDYEDTFSPVARHRFYFVLFLRQGVVCYMLYLIEHCVHPRILILTALVPVATTNRDKRLAKNASGGALRAHQRSSRSAMAICAAPGDAATVLVVDEARRWREELRLL</sequence>
<dbReference type="EMBL" id="JAUUTY010000002">
    <property type="protein sequence ID" value="KAK1677846.1"/>
    <property type="molecule type" value="Genomic_DNA"/>
</dbReference>
<feature type="region of interest" description="Disordered" evidence="1">
    <location>
        <begin position="377"/>
        <end position="506"/>
    </location>
</feature>
<accession>A0AAD8TA37</accession>
<comment type="caution">
    <text evidence="3">The sequence shown here is derived from an EMBL/GenBank/DDBJ whole genome shotgun (WGS) entry which is preliminary data.</text>
</comment>
<dbReference type="AlphaFoldDB" id="A0AAD8TA37"/>
<dbReference type="InterPro" id="IPR013103">
    <property type="entry name" value="RVT_2"/>
</dbReference>